<dbReference type="PANTHER" id="PTHR10030:SF37">
    <property type="entry name" value="ALPHA-L-FUCOSIDASE-RELATED"/>
    <property type="match status" value="1"/>
</dbReference>
<dbReference type="InterPro" id="IPR057739">
    <property type="entry name" value="Glyco_hydro_29_N"/>
</dbReference>
<evidence type="ECO:0000313" key="7">
    <source>
        <dbReference type="EMBL" id="OOH96833.1"/>
    </source>
</evidence>
<evidence type="ECO:0000259" key="6">
    <source>
        <dbReference type="PROSITE" id="PS50022"/>
    </source>
</evidence>
<dbReference type="GO" id="GO:0005764">
    <property type="term" value="C:lysosome"/>
    <property type="evidence" value="ECO:0007669"/>
    <property type="project" value="TreeGrafter"/>
</dbReference>
<dbReference type="InterPro" id="IPR059177">
    <property type="entry name" value="GH29D-like_dom"/>
</dbReference>
<name>A0A1T3FJY6_ELIME</name>
<dbReference type="SUPFAM" id="SSF49785">
    <property type="entry name" value="Galactose-binding domain-like"/>
    <property type="match status" value="2"/>
</dbReference>
<dbReference type="Pfam" id="PF13290">
    <property type="entry name" value="CHB_HEX_C_1"/>
    <property type="match status" value="1"/>
</dbReference>
<dbReference type="PROSITE" id="PS50022">
    <property type="entry name" value="FA58C_3"/>
    <property type="match status" value="1"/>
</dbReference>
<dbReference type="OrthoDB" id="1095333at2"/>
<dbReference type="Pfam" id="PF01120">
    <property type="entry name" value="Alpha_L_fucos"/>
    <property type="match status" value="1"/>
</dbReference>
<dbReference type="InterPro" id="IPR008979">
    <property type="entry name" value="Galactose-bd-like_sf"/>
</dbReference>
<dbReference type="EMBL" id="MPOG01000007">
    <property type="protein sequence ID" value="OOH96833.1"/>
    <property type="molecule type" value="Genomic_DNA"/>
</dbReference>
<dbReference type="SUPFAM" id="SSF51445">
    <property type="entry name" value="(Trans)glycosidases"/>
    <property type="match status" value="1"/>
</dbReference>
<organism evidence="7 8">
    <name type="scientific">Elizabethkingia meningoseptica</name>
    <name type="common">Chryseobacterium meningosepticum</name>
    <dbReference type="NCBI Taxonomy" id="238"/>
    <lineage>
        <taxon>Bacteria</taxon>
        <taxon>Pseudomonadati</taxon>
        <taxon>Bacteroidota</taxon>
        <taxon>Flavobacteriia</taxon>
        <taxon>Flavobacteriales</taxon>
        <taxon>Weeksellaceae</taxon>
        <taxon>Elizabethkingia</taxon>
    </lineage>
</organism>
<gene>
    <name evidence="7" type="ORF">BMF97_06100</name>
</gene>
<evidence type="ECO:0000256" key="5">
    <source>
        <dbReference type="ARBA" id="ARBA00023295"/>
    </source>
</evidence>
<reference evidence="7 8" key="1">
    <citation type="submission" date="2016-11" db="EMBL/GenBank/DDBJ databases">
        <title>Genome sequence and comparative genomic analysis of clinical strain Elizabethkingia meningoseptica 61421 PRCM.</title>
        <authorList>
            <person name="Wang M."/>
            <person name="Hu S."/>
            <person name="Cao L."/>
            <person name="Jiang T."/>
            <person name="Zhou Y."/>
            <person name="Ming D."/>
        </authorList>
    </citation>
    <scope>NUCLEOTIDE SEQUENCE [LARGE SCALE GENOMIC DNA]</scope>
    <source>
        <strain evidence="7 8">61421 PRCM</strain>
    </source>
</reference>
<dbReference type="AlphaFoldDB" id="A0A1T3FJY6"/>
<dbReference type="Gene3D" id="2.60.120.260">
    <property type="entry name" value="Galactose-binding domain-like"/>
    <property type="match status" value="2"/>
</dbReference>
<protein>
    <recommendedName>
        <fullName evidence="2">alpha-L-fucosidase</fullName>
        <ecNumber evidence="2">3.2.1.51</ecNumber>
    </recommendedName>
</protein>
<keyword evidence="4" id="KW-0378">Hydrolase</keyword>
<dbReference type="PANTHER" id="PTHR10030">
    <property type="entry name" value="ALPHA-L-FUCOSIDASE"/>
    <property type="match status" value="1"/>
</dbReference>
<dbReference type="GO" id="GO:0006004">
    <property type="term" value="P:fucose metabolic process"/>
    <property type="evidence" value="ECO:0007669"/>
    <property type="project" value="TreeGrafter"/>
</dbReference>
<evidence type="ECO:0000256" key="4">
    <source>
        <dbReference type="ARBA" id="ARBA00022801"/>
    </source>
</evidence>
<dbReference type="GO" id="GO:0004560">
    <property type="term" value="F:alpha-L-fucosidase activity"/>
    <property type="evidence" value="ECO:0007669"/>
    <property type="project" value="InterPro"/>
</dbReference>
<dbReference type="Pfam" id="PF00754">
    <property type="entry name" value="F5_F8_type_C"/>
    <property type="match status" value="1"/>
</dbReference>
<dbReference type="InterPro" id="IPR017853">
    <property type="entry name" value="GH"/>
</dbReference>
<keyword evidence="3" id="KW-0732">Signal</keyword>
<dbReference type="SMART" id="SM00812">
    <property type="entry name" value="Alpha_L_fucos"/>
    <property type="match status" value="1"/>
</dbReference>
<feature type="domain" description="F5/8 type C" evidence="6">
    <location>
        <begin position="599"/>
        <end position="737"/>
    </location>
</feature>
<proteinExistence type="inferred from homology"/>
<evidence type="ECO:0000256" key="3">
    <source>
        <dbReference type="ARBA" id="ARBA00022729"/>
    </source>
</evidence>
<sequence length="737" mass="84479">MKLKISTGILFLQGISMYTNAQQIQPANTIAIAPTDSKELIIEKAAHVVPTKNQLEALRNEFIAFIHFGPNTFTRMEWGNGMEDPEIFDLKELNTDQWCRSLKEAGMKMVILTVKHHDGFVLWQSRYTDHGIMSTNFRDGKGDILRDLSKSCQKYGLKLGVYLSPADLYQIENPKGLYGNLSKYTKRTIPREVPGRSFTNKTKFEFEVDDYNEYFLNQLFEILTEYGPVHEVWFDGAHPKRKGGQSYNYDAWKKLIHTLAPKAVIFGQEDIRWCGNESGVTRNTEWNVLPFNDNLNNIAQMKDEMEDNLGRRDRLYNAKFLHYQQAETNTSIREGWFYRDDVYQKVRSTDDVFDIYERSVGGNSTFLLNIPPNREGKFSAKDVEVLKETGNRIRETYGKNLLQNARGNKQVLDHNDTTYTLLKKDNPQLILETAAPVTFNRLVLQEAISTHSERVESHAVDAWINGNWKEIARATNIGYKRILRFPEVTTKKIRLRILQSREDAAISSISAHYYQTRPPQLSISQDRNGYVSITPKKQQFDWKVYGEGQTEDLKANYDIYYTNDGSEPGTNSMKYTQPFEKQQGTIKTVAIYKGQKGSVEKETVGIAKNNWKVTGVKNSTKNHPVEAAFDANPKTFWQSADKELTLDLGKSYTISGMAYTPQTVYNGGMMSKGLIETSTDGKNWIKADTFDFGNLINDPSKRMHYLKQTITTRYIRITASEITGQDQSLTIAELDFF</sequence>
<comment type="similarity">
    <text evidence="1">Belongs to the glycosyl hydrolase 29 family.</text>
</comment>
<dbReference type="RefSeq" id="WP_077564442.1">
    <property type="nucleotide sequence ID" value="NZ_CP016378.1"/>
</dbReference>
<accession>A0A1T3FJY6</accession>
<keyword evidence="8" id="KW-1185">Reference proteome</keyword>
<comment type="caution">
    <text evidence="7">The sequence shown here is derived from an EMBL/GenBank/DDBJ whole genome shotgun (WGS) entry which is preliminary data.</text>
</comment>
<dbReference type="eggNOG" id="COG3669">
    <property type="taxonomic scope" value="Bacteria"/>
</dbReference>
<dbReference type="InterPro" id="IPR000421">
    <property type="entry name" value="FA58C"/>
</dbReference>
<keyword evidence="5" id="KW-0326">Glycosidase</keyword>
<dbReference type="Gene3D" id="3.20.20.80">
    <property type="entry name" value="Glycosidases"/>
    <property type="match status" value="1"/>
</dbReference>
<dbReference type="Proteomes" id="UP000188947">
    <property type="component" value="Unassembled WGS sequence"/>
</dbReference>
<dbReference type="GO" id="GO:0016139">
    <property type="term" value="P:glycoside catabolic process"/>
    <property type="evidence" value="ECO:0007669"/>
    <property type="project" value="TreeGrafter"/>
</dbReference>
<evidence type="ECO:0000313" key="8">
    <source>
        <dbReference type="Proteomes" id="UP000188947"/>
    </source>
</evidence>
<evidence type="ECO:0000256" key="1">
    <source>
        <dbReference type="ARBA" id="ARBA00007951"/>
    </source>
</evidence>
<evidence type="ECO:0000256" key="2">
    <source>
        <dbReference type="ARBA" id="ARBA00012662"/>
    </source>
</evidence>
<dbReference type="EC" id="3.2.1.51" evidence="2"/>
<dbReference type="InterPro" id="IPR000933">
    <property type="entry name" value="Glyco_hydro_29"/>
</dbReference>
<dbReference type="STRING" id="238.BBD35_16010"/>